<sequence length="621" mass="69036">MTDFDIIVIGAGHAGCEAARAASRMGQTVGLCLLDESSVAHMPCNPAIGGTAKGHLVREIDALGGLMGEAIDATGIQFKLLNRSRGPAVWSPRAQADKHRYSNWVRDALKREKGIDWIRGRVDSVLVKDSKINGVSLATGACYYCKALVVTTGTFLNGVIHIGPEQHAAGRVGEPPARALAESLKALNFRWGRLKTGTPPRIHRSSIDFTQLSIERGDQDPVPFSFMTKSLEGNQIDCYLAHTNERVHTLVRQNLNKSPLFNGQIQGIGPRYCPSLEDKIVRFPKKERHQIFLEPEGIDVDEVYVNGFSMSLPREVQAAIVHSMPGLEQAEIIRPGYAVEYDFIQPTELRQTLESQRISGLYFAGQVNGTSGYEEAAGQGLLAGINAALKVTSQPPFVLSRSEAYIGVMIDDLTTKGCLEPYRMFTSRAEHRLLMRIDNADLRLTSRGREIGLVSKTRWSTFKARQQRYEKNLQVLKKTTVTLTGGRRVRASRALKQPSIHVAQFVRDGQINLEIEEKAKHIDLISLETEFKYEGYLRRQNQQVEKSKRNEEQRIPDDVEFASLPGLSLEVVERLSRVRPETLGQASRIPGVTPAAVSIILAFVCSGRHYERKMDTKAQVI</sequence>
<keyword evidence="4" id="KW-0274">FAD</keyword>
<comment type="cofactor">
    <cofactor evidence="1">
        <name>FAD</name>
        <dbReference type="ChEBI" id="CHEBI:57692"/>
    </cofactor>
</comment>
<dbReference type="NCBIfam" id="TIGR00136">
    <property type="entry name" value="mnmG_gidA"/>
    <property type="match status" value="1"/>
</dbReference>
<evidence type="ECO:0000256" key="2">
    <source>
        <dbReference type="ARBA" id="ARBA00007653"/>
    </source>
</evidence>
<dbReference type="InterPro" id="IPR020595">
    <property type="entry name" value="MnmG-rel_CS"/>
</dbReference>
<dbReference type="SMART" id="SM01228">
    <property type="entry name" value="GIDA_assoc_3"/>
    <property type="match status" value="1"/>
</dbReference>
<dbReference type="Gene3D" id="3.50.50.60">
    <property type="entry name" value="FAD/NAD(P)-binding domain"/>
    <property type="match status" value="2"/>
</dbReference>
<dbReference type="HAMAP" id="MF_00129">
    <property type="entry name" value="MnmG_GidA"/>
    <property type="match status" value="1"/>
</dbReference>
<name>A0A381R2S7_9ZZZZ</name>
<reference evidence="6" key="1">
    <citation type="submission" date="2018-05" db="EMBL/GenBank/DDBJ databases">
        <authorList>
            <person name="Lanie J.A."/>
            <person name="Ng W.-L."/>
            <person name="Kazmierczak K.M."/>
            <person name="Andrzejewski T.M."/>
            <person name="Davidsen T.M."/>
            <person name="Wayne K.J."/>
            <person name="Tettelin H."/>
            <person name="Glass J.I."/>
            <person name="Rusch D."/>
            <person name="Podicherti R."/>
            <person name="Tsui H.-C.T."/>
            <person name="Winkler M.E."/>
        </authorList>
    </citation>
    <scope>NUCLEOTIDE SEQUENCE</scope>
</reference>
<dbReference type="InterPro" id="IPR004416">
    <property type="entry name" value="MnmG"/>
</dbReference>
<dbReference type="Pfam" id="PF21680">
    <property type="entry name" value="GIDA_C_1st"/>
    <property type="match status" value="1"/>
</dbReference>
<keyword evidence="3" id="KW-0285">Flavoprotein</keyword>
<evidence type="ECO:0000256" key="4">
    <source>
        <dbReference type="ARBA" id="ARBA00022827"/>
    </source>
</evidence>
<gene>
    <name evidence="6" type="ORF">METZ01_LOCUS38664</name>
</gene>
<dbReference type="Gene3D" id="1.10.150.570">
    <property type="entry name" value="GidA associated domain, C-terminal subdomain"/>
    <property type="match status" value="1"/>
</dbReference>
<dbReference type="GO" id="GO:0005829">
    <property type="term" value="C:cytosol"/>
    <property type="evidence" value="ECO:0007669"/>
    <property type="project" value="TreeGrafter"/>
</dbReference>
<evidence type="ECO:0000313" key="6">
    <source>
        <dbReference type="EMBL" id="SUZ85810.1"/>
    </source>
</evidence>
<evidence type="ECO:0000256" key="3">
    <source>
        <dbReference type="ARBA" id="ARBA00022630"/>
    </source>
</evidence>
<dbReference type="SUPFAM" id="SSF51905">
    <property type="entry name" value="FAD/NAD(P)-binding domain"/>
    <property type="match status" value="1"/>
</dbReference>
<protein>
    <recommendedName>
        <fullName evidence="5">tRNA uridine 5-carboxymethylaminomethyl modification enzyme C-terminal subdomain domain-containing protein</fullName>
    </recommendedName>
</protein>
<dbReference type="InterPro" id="IPR047001">
    <property type="entry name" value="MnmG_C_subdom"/>
</dbReference>
<dbReference type="InterPro" id="IPR049312">
    <property type="entry name" value="GIDA_C_N"/>
</dbReference>
<dbReference type="FunFam" id="3.50.50.60:FF:000002">
    <property type="entry name" value="tRNA uridine 5-carboxymethylaminomethyl modification enzyme MnmG"/>
    <property type="match status" value="1"/>
</dbReference>
<organism evidence="6">
    <name type="scientific">marine metagenome</name>
    <dbReference type="NCBI Taxonomy" id="408172"/>
    <lineage>
        <taxon>unclassified sequences</taxon>
        <taxon>metagenomes</taxon>
        <taxon>ecological metagenomes</taxon>
    </lineage>
</organism>
<dbReference type="InterPro" id="IPR002218">
    <property type="entry name" value="MnmG-rel"/>
</dbReference>
<accession>A0A381R2S7</accession>
<comment type="similarity">
    <text evidence="2">Belongs to the MnmG family.</text>
</comment>
<dbReference type="PANTHER" id="PTHR11806:SF0">
    <property type="entry name" value="PROTEIN MTO1 HOMOLOG, MITOCHONDRIAL"/>
    <property type="match status" value="1"/>
</dbReference>
<dbReference type="PANTHER" id="PTHR11806">
    <property type="entry name" value="GLUCOSE INHIBITED DIVISION PROTEIN A"/>
    <property type="match status" value="1"/>
</dbReference>
<dbReference type="InterPro" id="IPR026904">
    <property type="entry name" value="MnmG_C"/>
</dbReference>
<dbReference type="InterPro" id="IPR044920">
    <property type="entry name" value="MnmG_C_subdom_sf"/>
</dbReference>
<dbReference type="GO" id="GO:0002098">
    <property type="term" value="P:tRNA wobble uridine modification"/>
    <property type="evidence" value="ECO:0007669"/>
    <property type="project" value="InterPro"/>
</dbReference>
<dbReference type="Pfam" id="PF13932">
    <property type="entry name" value="SAM_GIDA_C"/>
    <property type="match status" value="1"/>
</dbReference>
<dbReference type="GO" id="GO:0030488">
    <property type="term" value="P:tRNA methylation"/>
    <property type="evidence" value="ECO:0007669"/>
    <property type="project" value="TreeGrafter"/>
</dbReference>
<dbReference type="Pfam" id="PF01134">
    <property type="entry name" value="GIDA"/>
    <property type="match status" value="1"/>
</dbReference>
<feature type="domain" description="tRNA uridine 5-carboxymethylaminomethyl modification enzyme C-terminal subdomain" evidence="5">
    <location>
        <begin position="531"/>
        <end position="602"/>
    </location>
</feature>
<dbReference type="PROSITE" id="PS01281">
    <property type="entry name" value="GIDA_2"/>
    <property type="match status" value="1"/>
</dbReference>
<dbReference type="GO" id="GO:0050660">
    <property type="term" value="F:flavin adenine dinucleotide binding"/>
    <property type="evidence" value="ECO:0007669"/>
    <property type="project" value="InterPro"/>
</dbReference>
<evidence type="ECO:0000256" key="1">
    <source>
        <dbReference type="ARBA" id="ARBA00001974"/>
    </source>
</evidence>
<dbReference type="PROSITE" id="PS01280">
    <property type="entry name" value="GIDA_1"/>
    <property type="match status" value="1"/>
</dbReference>
<dbReference type="InterPro" id="IPR036188">
    <property type="entry name" value="FAD/NAD-bd_sf"/>
</dbReference>
<dbReference type="InterPro" id="IPR040131">
    <property type="entry name" value="MnmG_N"/>
</dbReference>
<dbReference type="EMBL" id="UINC01001652">
    <property type="protein sequence ID" value="SUZ85810.1"/>
    <property type="molecule type" value="Genomic_DNA"/>
</dbReference>
<proteinExistence type="inferred from homology"/>
<evidence type="ECO:0000259" key="5">
    <source>
        <dbReference type="SMART" id="SM01228"/>
    </source>
</evidence>
<dbReference type="AlphaFoldDB" id="A0A381R2S7"/>
<dbReference type="FunFam" id="1.10.150.570:FF:000001">
    <property type="entry name" value="tRNA uridine 5-carboxymethylaminomethyl modification enzyme MnmG"/>
    <property type="match status" value="1"/>
</dbReference>